<sequence length="82" mass="8674">MRGNVWAWASALIGAAIVVLIFFYGTEYGTWIDEAGSLRVEPPTFILPFAIGGLGFVLLIGGVIAGSKGMPSAESSDREAKR</sequence>
<protein>
    <recommendedName>
        <fullName evidence="4">DUF3955 domain-containing protein</fullName>
    </recommendedName>
</protein>
<dbReference type="GeneID" id="92754398"/>
<organism evidence="2 3">
    <name type="scientific">Arthrobacter bambusae</name>
    <dbReference type="NCBI Taxonomy" id="1338426"/>
    <lineage>
        <taxon>Bacteria</taxon>
        <taxon>Bacillati</taxon>
        <taxon>Actinomycetota</taxon>
        <taxon>Actinomycetes</taxon>
        <taxon>Micrococcales</taxon>
        <taxon>Micrococcaceae</taxon>
        <taxon>Arthrobacter</taxon>
    </lineage>
</organism>
<keyword evidence="1" id="KW-1133">Transmembrane helix</keyword>
<keyword evidence="1" id="KW-0472">Membrane</keyword>
<evidence type="ECO:0008006" key="4">
    <source>
        <dbReference type="Google" id="ProtNLM"/>
    </source>
</evidence>
<name>A0ABV2PA62_9MICC</name>
<proteinExistence type="predicted"/>
<dbReference type="EMBL" id="JBEPSN010000009">
    <property type="protein sequence ID" value="MET4541673.1"/>
    <property type="molecule type" value="Genomic_DNA"/>
</dbReference>
<gene>
    <name evidence="2" type="ORF">ABIE37_003471</name>
</gene>
<comment type="caution">
    <text evidence="2">The sequence shown here is derived from an EMBL/GenBank/DDBJ whole genome shotgun (WGS) entry which is preliminary data.</text>
</comment>
<accession>A0ABV2PA62</accession>
<dbReference type="RefSeq" id="WP_354231645.1">
    <property type="nucleotide sequence ID" value="NZ_JBEPSN010000009.1"/>
</dbReference>
<evidence type="ECO:0000313" key="3">
    <source>
        <dbReference type="Proteomes" id="UP001549307"/>
    </source>
</evidence>
<dbReference type="Proteomes" id="UP001549307">
    <property type="component" value="Unassembled WGS sequence"/>
</dbReference>
<keyword evidence="3" id="KW-1185">Reference proteome</keyword>
<evidence type="ECO:0000256" key="1">
    <source>
        <dbReference type="SAM" id="Phobius"/>
    </source>
</evidence>
<keyword evidence="1" id="KW-0812">Transmembrane</keyword>
<feature type="transmembrane region" description="Helical" evidence="1">
    <location>
        <begin position="45"/>
        <end position="65"/>
    </location>
</feature>
<reference evidence="2 3" key="1">
    <citation type="submission" date="2024-06" db="EMBL/GenBank/DDBJ databases">
        <title>Sorghum-associated microbial communities from plants grown in Nebraska, USA.</title>
        <authorList>
            <person name="Schachtman D."/>
        </authorList>
    </citation>
    <scope>NUCLEOTIDE SEQUENCE [LARGE SCALE GENOMIC DNA]</scope>
    <source>
        <strain evidence="2 3">3552</strain>
    </source>
</reference>
<feature type="transmembrane region" description="Helical" evidence="1">
    <location>
        <begin position="5"/>
        <end position="25"/>
    </location>
</feature>
<evidence type="ECO:0000313" key="2">
    <source>
        <dbReference type="EMBL" id="MET4541673.1"/>
    </source>
</evidence>